<keyword evidence="9" id="KW-1185">Reference proteome</keyword>
<evidence type="ECO:0000313" key="9">
    <source>
        <dbReference type="Proteomes" id="UP000694888"/>
    </source>
</evidence>
<keyword evidence="3 7" id="KW-0479">Metal-binding</keyword>
<dbReference type="SUPFAM" id="SSF48264">
    <property type="entry name" value="Cytochrome P450"/>
    <property type="match status" value="1"/>
</dbReference>
<accession>A0ABM1W2X7</accession>
<dbReference type="InterPro" id="IPR036396">
    <property type="entry name" value="Cyt_P450_sf"/>
</dbReference>
<evidence type="ECO:0000256" key="6">
    <source>
        <dbReference type="ARBA" id="ARBA00023033"/>
    </source>
</evidence>
<dbReference type="GeneID" id="101855151"/>
<dbReference type="RefSeq" id="XP_035829020.1">
    <property type="nucleotide sequence ID" value="XM_035973127.1"/>
</dbReference>
<keyword evidence="2 7" id="KW-0349">Heme</keyword>
<comment type="similarity">
    <text evidence="1 7">Belongs to the cytochrome P450 family.</text>
</comment>
<dbReference type="Pfam" id="PF00067">
    <property type="entry name" value="p450"/>
    <property type="match status" value="1"/>
</dbReference>
<dbReference type="PANTHER" id="PTHR24289:SF1">
    <property type="entry name" value="STEROID 17-ALPHA-HYDROXYLASE_17,20 LYASE"/>
    <property type="match status" value="1"/>
</dbReference>
<dbReference type="PROSITE" id="PS00086">
    <property type="entry name" value="CYTOCHROME_P450"/>
    <property type="match status" value="1"/>
</dbReference>
<evidence type="ECO:0000256" key="8">
    <source>
        <dbReference type="SAM" id="Phobius"/>
    </source>
</evidence>
<protein>
    <submittedName>
        <fullName evidence="10">Farnesoate epoxidase-like</fullName>
    </submittedName>
</protein>
<feature type="transmembrane region" description="Helical" evidence="8">
    <location>
        <begin position="97"/>
        <end position="114"/>
    </location>
</feature>
<sequence length="597" mass="67907">MRIKFRGRVTHKYWSRRRRLLVYAIPQRQLGTEPPVLSVVCVYRAAEPTAEPDVESSVKIFSVLGSLVEAEANFASGIQATSGQCGLSLTVTMISEYLIALVVLAAIFLIGSRFKNRKPTTVPGPSLLQGLWDFLQSMKQDSLHLTAAKWADQYGDIVSLNTLFRQVIFVNSAALTRKLVCDPSTREFSNDRPPTFMGTVFFYGAQDILLGRYGKDLLKRRKIFHHLLKFYGEGVHNFEALMKTTSKDLCQRLTKYEGDVSLSEELAHYIRWVVGLLLKGPETCEEDLDALIGFIDRATECFIFEKEIVLETVPFAPHIPGLGLRKLVGDLKVAQEVMKQRFFLAIRETYHKGERTGIVTDMLDQQAELKEKGNASEMPDDLILGLIQDIASAAYATTVGTLNSLFLQLLVDQKLQERIHAEICEVIGDESPSFEQRRHMPFTEATILETLRYSSTAPQLLPHYACGDIHFEGHFIPKGTFLILNAWYFHHREDLWEDPWEFKPERFLDSDGQLLDPEHPTRQNLLPFGTGKRSCPGESFSRIRIFFIVVTLLQKYRFLPPVDVPLPSTNPKDWKTKTVICPDEFKCRMEPRLTAKA</sequence>
<evidence type="ECO:0000256" key="4">
    <source>
        <dbReference type="ARBA" id="ARBA00023002"/>
    </source>
</evidence>
<keyword evidence="6 7" id="KW-0503">Monooxygenase</keyword>
<dbReference type="Gene3D" id="1.10.630.10">
    <property type="entry name" value="Cytochrome P450"/>
    <property type="match status" value="1"/>
</dbReference>
<dbReference type="PRINTS" id="PR00385">
    <property type="entry name" value="P450"/>
</dbReference>
<dbReference type="InterPro" id="IPR002401">
    <property type="entry name" value="Cyt_P450_E_grp-I"/>
</dbReference>
<keyword evidence="5 7" id="KW-0408">Iron</keyword>
<evidence type="ECO:0000256" key="7">
    <source>
        <dbReference type="RuleBase" id="RU000461"/>
    </source>
</evidence>
<keyword evidence="4 7" id="KW-0560">Oxidoreductase</keyword>
<keyword evidence="8" id="KW-0812">Transmembrane</keyword>
<proteinExistence type="inferred from homology"/>
<reference evidence="10" key="1">
    <citation type="submission" date="2025-08" db="UniProtKB">
        <authorList>
            <consortium name="RefSeq"/>
        </authorList>
    </citation>
    <scope>IDENTIFICATION</scope>
</reference>
<dbReference type="PRINTS" id="PR00463">
    <property type="entry name" value="EP450I"/>
</dbReference>
<name>A0ABM1W2X7_APLCA</name>
<gene>
    <name evidence="10" type="primary">LOC101855151</name>
</gene>
<organism evidence="9 10">
    <name type="scientific">Aplysia californica</name>
    <name type="common">California sea hare</name>
    <dbReference type="NCBI Taxonomy" id="6500"/>
    <lineage>
        <taxon>Eukaryota</taxon>
        <taxon>Metazoa</taxon>
        <taxon>Spiralia</taxon>
        <taxon>Lophotrochozoa</taxon>
        <taxon>Mollusca</taxon>
        <taxon>Gastropoda</taxon>
        <taxon>Heterobranchia</taxon>
        <taxon>Euthyneura</taxon>
        <taxon>Tectipleura</taxon>
        <taxon>Aplysiida</taxon>
        <taxon>Aplysioidea</taxon>
        <taxon>Aplysiidae</taxon>
        <taxon>Aplysia</taxon>
    </lineage>
</organism>
<dbReference type="InterPro" id="IPR001128">
    <property type="entry name" value="Cyt_P450"/>
</dbReference>
<keyword evidence="8" id="KW-1133">Transmembrane helix</keyword>
<keyword evidence="8" id="KW-0472">Membrane</keyword>
<dbReference type="Proteomes" id="UP000694888">
    <property type="component" value="Unplaced"/>
</dbReference>
<evidence type="ECO:0000256" key="1">
    <source>
        <dbReference type="ARBA" id="ARBA00010617"/>
    </source>
</evidence>
<dbReference type="InterPro" id="IPR017972">
    <property type="entry name" value="Cyt_P450_CS"/>
</dbReference>
<evidence type="ECO:0000256" key="2">
    <source>
        <dbReference type="ARBA" id="ARBA00022617"/>
    </source>
</evidence>
<evidence type="ECO:0000256" key="5">
    <source>
        <dbReference type="ARBA" id="ARBA00023004"/>
    </source>
</evidence>
<evidence type="ECO:0000256" key="3">
    <source>
        <dbReference type="ARBA" id="ARBA00022723"/>
    </source>
</evidence>
<evidence type="ECO:0000313" key="10">
    <source>
        <dbReference type="RefSeq" id="XP_035829020.1"/>
    </source>
</evidence>
<dbReference type="PANTHER" id="PTHR24289">
    <property type="entry name" value="STEROID 17-ALPHA-HYDROXYLASE/17,20 LYASE"/>
    <property type="match status" value="1"/>
</dbReference>